<dbReference type="SUPFAM" id="SSF89392">
    <property type="entry name" value="Prokaryotic lipoproteins and lipoprotein localization factors"/>
    <property type="match status" value="1"/>
</dbReference>
<dbReference type="PANTHER" id="PTHR35869">
    <property type="entry name" value="OUTER-MEMBRANE LIPOPROTEIN CARRIER PROTEIN"/>
    <property type="match status" value="1"/>
</dbReference>
<gene>
    <name evidence="1" type="ORF">MNBD_NITROSPIRAE01-773</name>
</gene>
<dbReference type="PANTHER" id="PTHR35869:SF1">
    <property type="entry name" value="OUTER-MEMBRANE LIPOPROTEIN CARRIER PROTEIN"/>
    <property type="match status" value="1"/>
</dbReference>
<accession>A0A3B1CDK5</accession>
<evidence type="ECO:0008006" key="2">
    <source>
        <dbReference type="Google" id="ProtNLM"/>
    </source>
</evidence>
<name>A0A3B1CDK5_9ZZZZ</name>
<organism evidence="1">
    <name type="scientific">hydrothermal vent metagenome</name>
    <dbReference type="NCBI Taxonomy" id="652676"/>
    <lineage>
        <taxon>unclassified sequences</taxon>
        <taxon>metagenomes</taxon>
        <taxon>ecological metagenomes</taxon>
    </lineage>
</organism>
<dbReference type="Pfam" id="PF03548">
    <property type="entry name" value="LolA"/>
    <property type="match status" value="1"/>
</dbReference>
<evidence type="ECO:0000313" key="1">
    <source>
        <dbReference type="EMBL" id="VAX28576.1"/>
    </source>
</evidence>
<proteinExistence type="predicted"/>
<reference evidence="1" key="1">
    <citation type="submission" date="2018-06" db="EMBL/GenBank/DDBJ databases">
        <authorList>
            <person name="Zhirakovskaya E."/>
        </authorList>
    </citation>
    <scope>NUCLEOTIDE SEQUENCE</scope>
</reference>
<dbReference type="EMBL" id="UOGF01000040">
    <property type="protein sequence ID" value="VAX28576.1"/>
    <property type="molecule type" value="Genomic_DNA"/>
</dbReference>
<dbReference type="CDD" id="cd16325">
    <property type="entry name" value="LolA"/>
    <property type="match status" value="1"/>
</dbReference>
<dbReference type="Gene3D" id="2.50.20.10">
    <property type="entry name" value="Lipoprotein localisation LolA/LolB/LppX"/>
    <property type="match status" value="1"/>
</dbReference>
<dbReference type="AlphaFoldDB" id="A0A3B1CDK5"/>
<sequence>MFKIIQKNILLVLIVLPGVLFLPIMTVSAEENKAVQKVVSDIQASYEKINDLQSDFVQTVEIDGFDTTYISKGKVFIKKGKMLWDYIEPGKQMIYVNGDGFDFYVPDHKQVIRSKIGGQSDAHLPLKLLSGLGRLDQDFDVSFEIEPPRPGEAVHLKLIPKKHIGVNQIVITFIPSQKIKGLVIDQVVLYEENGNISTSIFEKVQINAGLNDDLFEFEIPEGIEIIQGP</sequence>
<dbReference type="InterPro" id="IPR029046">
    <property type="entry name" value="LolA/LolB/LppX"/>
</dbReference>
<dbReference type="InterPro" id="IPR004564">
    <property type="entry name" value="OM_lipoprot_carrier_LolA-like"/>
</dbReference>
<protein>
    <recommendedName>
        <fullName evidence="2">Outer membrane lipoprotein carrier protein LolA</fullName>
    </recommendedName>
</protein>